<keyword evidence="2" id="KW-1185">Reference proteome</keyword>
<organism evidence="1">
    <name type="scientific">Heligmosomoides polygyrus</name>
    <name type="common">Parasitic roundworm</name>
    <dbReference type="NCBI Taxonomy" id="6339"/>
    <lineage>
        <taxon>Eukaryota</taxon>
        <taxon>Metazoa</taxon>
        <taxon>Ecdysozoa</taxon>
        <taxon>Nematoda</taxon>
        <taxon>Chromadorea</taxon>
        <taxon>Rhabditida</taxon>
        <taxon>Rhabditina</taxon>
        <taxon>Rhabditomorpha</taxon>
        <taxon>Strongyloidea</taxon>
        <taxon>Heligmosomidae</taxon>
        <taxon>Heligmosomoides</taxon>
    </lineage>
</organism>
<reference evidence="1 2" key="1">
    <citation type="submission" date="2018-11" db="EMBL/GenBank/DDBJ databases">
        <authorList>
            <consortium name="Pathogen Informatics"/>
        </authorList>
    </citation>
    <scope>NUCLEOTIDE SEQUENCE [LARGE SCALE GENOMIC DNA]</scope>
</reference>
<reference evidence="3" key="2">
    <citation type="submission" date="2019-09" db="UniProtKB">
        <authorList>
            <consortium name="WormBaseParasite"/>
        </authorList>
    </citation>
    <scope>IDENTIFICATION</scope>
</reference>
<dbReference type="EMBL" id="UZAH01025893">
    <property type="protein sequence ID" value="VDO72325.1"/>
    <property type="molecule type" value="Genomic_DNA"/>
</dbReference>
<name>A0A3P8BHI2_HELPZ</name>
<dbReference type="WBParaSite" id="HPBE_0000744801-mRNA-1">
    <property type="protein sequence ID" value="HPBE_0000744801-mRNA-1"/>
    <property type="gene ID" value="HPBE_0000744801"/>
</dbReference>
<proteinExistence type="predicted"/>
<accession>A0A3P8BHI2</accession>
<protein>
    <submittedName>
        <fullName evidence="3">Prophage protein</fullName>
    </submittedName>
</protein>
<dbReference type="AlphaFoldDB" id="A0A3P8BHI2"/>
<sequence length="74" mass="8596">MTTTRQHAMRPASEYDRRAMSALKFGMTDYKCTECKAKATSTADVRDSAYISGMDDSTYEIREMWSRKRGTRRK</sequence>
<evidence type="ECO:0000313" key="1">
    <source>
        <dbReference type="EMBL" id="VDO72325.1"/>
    </source>
</evidence>
<evidence type="ECO:0000313" key="2">
    <source>
        <dbReference type="Proteomes" id="UP000050761"/>
    </source>
</evidence>
<dbReference type="Proteomes" id="UP000050761">
    <property type="component" value="Unassembled WGS sequence"/>
</dbReference>
<evidence type="ECO:0000313" key="3">
    <source>
        <dbReference type="WBParaSite" id="HPBE_0000744801-mRNA-1"/>
    </source>
</evidence>
<gene>
    <name evidence="1" type="ORF">HPBE_LOCUS7449</name>
</gene>